<keyword evidence="3" id="KW-0805">Transcription regulation</keyword>
<feature type="region of interest" description="Disordered" evidence="6">
    <location>
        <begin position="1"/>
        <end position="69"/>
    </location>
</feature>
<dbReference type="InterPro" id="IPR026541">
    <property type="entry name" value="MRG_dom"/>
</dbReference>
<keyword evidence="2" id="KW-0156">Chromatin regulator</keyword>
<dbReference type="Gene3D" id="1.10.274.30">
    <property type="entry name" value="MRG domain"/>
    <property type="match status" value="1"/>
</dbReference>
<comment type="subcellular location">
    <subcellularLocation>
        <location evidence="1">Nucleus</location>
    </subcellularLocation>
</comment>
<dbReference type="InterPro" id="IPR008676">
    <property type="entry name" value="MRG"/>
</dbReference>
<evidence type="ECO:0000256" key="5">
    <source>
        <dbReference type="ARBA" id="ARBA00023242"/>
    </source>
</evidence>
<feature type="domain" description="MRG" evidence="7">
    <location>
        <begin position="72"/>
        <end position="225"/>
    </location>
</feature>
<dbReference type="PANTHER" id="PTHR10880">
    <property type="entry name" value="MORTALITY FACTOR 4-LIKE PROTEIN"/>
    <property type="match status" value="1"/>
</dbReference>
<evidence type="ECO:0000313" key="9">
    <source>
        <dbReference type="Proteomes" id="UP000230233"/>
    </source>
</evidence>
<reference evidence="9" key="1">
    <citation type="submission" date="2017-10" db="EMBL/GenBank/DDBJ databases">
        <title>Rapid genome shrinkage in a self-fertile nematode reveals novel sperm competition proteins.</title>
        <authorList>
            <person name="Yin D."/>
            <person name="Schwarz E.M."/>
            <person name="Thomas C.G."/>
            <person name="Felde R.L."/>
            <person name="Korf I.F."/>
            <person name="Cutter A.D."/>
            <person name="Schartner C.M."/>
            <person name="Ralston E.J."/>
            <person name="Meyer B.J."/>
            <person name="Haag E.S."/>
        </authorList>
    </citation>
    <scope>NUCLEOTIDE SEQUENCE [LARGE SCALE GENOMIC DNA]</scope>
    <source>
        <strain evidence="9">JU1422</strain>
    </source>
</reference>
<dbReference type="PANTHER" id="PTHR10880:SF48">
    <property type="entry name" value="MORTALITY FACTOR 4 LIKE 2"/>
    <property type="match status" value="1"/>
</dbReference>
<dbReference type="EMBL" id="PDUG01000006">
    <property type="protein sequence ID" value="PIC16656.1"/>
    <property type="molecule type" value="Genomic_DNA"/>
</dbReference>
<keyword evidence="9" id="KW-1185">Reference proteome</keyword>
<dbReference type="Pfam" id="PF05712">
    <property type="entry name" value="MRG"/>
    <property type="match status" value="1"/>
</dbReference>
<dbReference type="InterPro" id="IPR038217">
    <property type="entry name" value="MRG_C_sf"/>
</dbReference>
<dbReference type="GO" id="GO:0035267">
    <property type="term" value="C:NuA4 histone acetyltransferase complex"/>
    <property type="evidence" value="ECO:0007669"/>
    <property type="project" value="TreeGrafter"/>
</dbReference>
<proteinExistence type="predicted"/>
<organism evidence="8 9">
    <name type="scientific">Caenorhabditis nigoni</name>
    <dbReference type="NCBI Taxonomy" id="1611254"/>
    <lineage>
        <taxon>Eukaryota</taxon>
        <taxon>Metazoa</taxon>
        <taxon>Ecdysozoa</taxon>
        <taxon>Nematoda</taxon>
        <taxon>Chromadorea</taxon>
        <taxon>Rhabditida</taxon>
        <taxon>Rhabditina</taxon>
        <taxon>Rhabditomorpha</taxon>
        <taxon>Rhabditoidea</taxon>
        <taxon>Rhabditidae</taxon>
        <taxon>Peloderinae</taxon>
        <taxon>Caenorhabditis</taxon>
    </lineage>
</organism>
<dbReference type="GO" id="GO:0006325">
    <property type="term" value="P:chromatin organization"/>
    <property type="evidence" value="ECO:0007669"/>
    <property type="project" value="UniProtKB-KW"/>
</dbReference>
<protein>
    <recommendedName>
        <fullName evidence="7">MRG domain-containing protein</fullName>
    </recommendedName>
</protein>
<dbReference type="AlphaFoldDB" id="A0A2G5SP64"/>
<keyword evidence="5" id="KW-0539">Nucleus</keyword>
<evidence type="ECO:0000313" key="8">
    <source>
        <dbReference type="EMBL" id="PIC16656.1"/>
    </source>
</evidence>
<evidence type="ECO:0000256" key="6">
    <source>
        <dbReference type="SAM" id="MobiDB-lite"/>
    </source>
</evidence>
<dbReference type="Proteomes" id="UP000230233">
    <property type="component" value="Chromosome X"/>
</dbReference>
<evidence type="ECO:0000259" key="7">
    <source>
        <dbReference type="Pfam" id="PF05712"/>
    </source>
</evidence>
<dbReference type="GO" id="GO:0006355">
    <property type="term" value="P:regulation of DNA-templated transcription"/>
    <property type="evidence" value="ECO:0007669"/>
    <property type="project" value="InterPro"/>
</dbReference>
<evidence type="ECO:0000256" key="3">
    <source>
        <dbReference type="ARBA" id="ARBA00023015"/>
    </source>
</evidence>
<name>A0A2G5SP64_9PELO</name>
<evidence type="ECO:0000256" key="4">
    <source>
        <dbReference type="ARBA" id="ARBA00023163"/>
    </source>
</evidence>
<keyword evidence="4" id="KW-0804">Transcription</keyword>
<sequence>MPGKTDGTPSKAKIDSKQGKPTPAKRSLDQGVQLHDSTPKRRRCLSIKPSNQAGGSEDPNKTGSLHQLDPDRVKIPLPVTLNVIHVVDQRMQDLAPLYPPISPAMVPLDTIVNDFLIFKKFIRANKKATQDQIVQHAWGLSEMVRIFNENIRSHLLTTLEYKEFDKTLANASKRYGVIHLIRMISKLHVITMRLSFYEDIKEALPEFMKFIDTNYKKYWNREAEYPINKNSFEMITGIRWLE</sequence>
<evidence type="ECO:0000256" key="1">
    <source>
        <dbReference type="ARBA" id="ARBA00004123"/>
    </source>
</evidence>
<evidence type="ECO:0000256" key="2">
    <source>
        <dbReference type="ARBA" id="ARBA00022853"/>
    </source>
</evidence>
<dbReference type="PROSITE" id="PS51640">
    <property type="entry name" value="MRG"/>
    <property type="match status" value="1"/>
</dbReference>
<gene>
    <name evidence="8" type="primary">Cnig_chr_X.g23190</name>
    <name evidence="8" type="ORF">B9Z55_023190</name>
</gene>
<comment type="caution">
    <text evidence="8">The sequence shown here is derived from an EMBL/GenBank/DDBJ whole genome shotgun (WGS) entry which is preliminary data.</text>
</comment>
<dbReference type="GO" id="GO:0005634">
    <property type="term" value="C:nucleus"/>
    <property type="evidence" value="ECO:0007669"/>
    <property type="project" value="UniProtKB-SubCell"/>
</dbReference>
<accession>A0A2G5SP64</accession>
<dbReference type="OrthoDB" id="124855at2759"/>